<dbReference type="EC" id="2.7.4.25" evidence="8"/>
<reference evidence="10" key="1">
    <citation type="submission" date="2020-10" db="EMBL/GenBank/DDBJ databases">
        <authorList>
            <person name="Gilroy R."/>
        </authorList>
    </citation>
    <scope>NUCLEOTIDE SEQUENCE</scope>
    <source>
        <strain evidence="10">11300</strain>
    </source>
</reference>
<evidence type="ECO:0000256" key="1">
    <source>
        <dbReference type="ARBA" id="ARBA00009427"/>
    </source>
</evidence>
<keyword evidence="2 8" id="KW-0808">Transferase</keyword>
<accession>A0A9D1I5A5</accession>
<dbReference type="InterPro" id="IPR027417">
    <property type="entry name" value="P-loop_NTPase"/>
</dbReference>
<evidence type="ECO:0000256" key="7">
    <source>
        <dbReference type="ARBA" id="ARBA00048478"/>
    </source>
</evidence>
<comment type="caution">
    <text evidence="10">The sequence shown here is derived from an EMBL/GenBank/DDBJ whole genome shotgun (WGS) entry which is preliminary data.</text>
</comment>
<dbReference type="AlphaFoldDB" id="A0A9D1I5A5"/>
<dbReference type="GO" id="GO:0005524">
    <property type="term" value="F:ATP binding"/>
    <property type="evidence" value="ECO:0007669"/>
    <property type="project" value="UniProtKB-UniRule"/>
</dbReference>
<dbReference type="Proteomes" id="UP000824091">
    <property type="component" value="Unassembled WGS sequence"/>
</dbReference>
<keyword evidence="5 8" id="KW-0067">ATP-binding</keyword>
<comment type="similarity">
    <text evidence="1 8">Belongs to the cytidylate kinase family. Type 1 subfamily.</text>
</comment>
<keyword evidence="4 8" id="KW-0418">Kinase</keyword>
<organism evidence="10 11">
    <name type="scientific">Candidatus Fimisoma avicola</name>
    <dbReference type="NCBI Taxonomy" id="2840826"/>
    <lineage>
        <taxon>Bacteria</taxon>
        <taxon>Bacillati</taxon>
        <taxon>Bacillota</taxon>
        <taxon>Clostridia</taxon>
        <taxon>Eubacteriales</taxon>
        <taxon>Candidatus Fimisoma</taxon>
    </lineage>
</organism>
<comment type="subcellular location">
    <subcellularLocation>
        <location evidence="8">Cytoplasm</location>
    </subcellularLocation>
</comment>
<comment type="catalytic activity">
    <reaction evidence="6 8">
        <text>dCMP + ATP = dCDP + ADP</text>
        <dbReference type="Rhea" id="RHEA:25094"/>
        <dbReference type="ChEBI" id="CHEBI:30616"/>
        <dbReference type="ChEBI" id="CHEBI:57566"/>
        <dbReference type="ChEBI" id="CHEBI:58593"/>
        <dbReference type="ChEBI" id="CHEBI:456216"/>
        <dbReference type="EC" id="2.7.4.25"/>
    </reaction>
</comment>
<protein>
    <recommendedName>
        <fullName evidence="8">Cytidylate kinase</fullName>
        <shortName evidence="8">CK</shortName>
        <ecNumber evidence="8">2.7.4.25</ecNumber>
    </recommendedName>
    <alternativeName>
        <fullName evidence="8">Cytidine monophosphate kinase</fullName>
        <shortName evidence="8">CMP kinase</shortName>
    </alternativeName>
</protein>
<dbReference type="NCBIfam" id="TIGR00017">
    <property type="entry name" value="cmk"/>
    <property type="match status" value="1"/>
</dbReference>
<evidence type="ECO:0000256" key="5">
    <source>
        <dbReference type="ARBA" id="ARBA00022840"/>
    </source>
</evidence>
<dbReference type="Pfam" id="PF02224">
    <property type="entry name" value="Cytidylate_kin"/>
    <property type="match status" value="1"/>
</dbReference>
<feature type="binding site" evidence="8">
    <location>
        <begin position="11"/>
        <end position="19"/>
    </location>
    <ligand>
        <name>ATP</name>
        <dbReference type="ChEBI" id="CHEBI:30616"/>
    </ligand>
</feature>
<evidence type="ECO:0000313" key="11">
    <source>
        <dbReference type="Proteomes" id="UP000824091"/>
    </source>
</evidence>
<dbReference type="GO" id="GO:0006220">
    <property type="term" value="P:pyrimidine nucleotide metabolic process"/>
    <property type="evidence" value="ECO:0007669"/>
    <property type="project" value="UniProtKB-UniRule"/>
</dbReference>
<dbReference type="InterPro" id="IPR011994">
    <property type="entry name" value="Cytidylate_kinase_dom"/>
</dbReference>
<evidence type="ECO:0000256" key="8">
    <source>
        <dbReference type="HAMAP-Rule" id="MF_00238"/>
    </source>
</evidence>
<keyword evidence="8" id="KW-0963">Cytoplasm</keyword>
<dbReference type="Gene3D" id="3.40.50.300">
    <property type="entry name" value="P-loop containing nucleotide triphosphate hydrolases"/>
    <property type="match status" value="1"/>
</dbReference>
<dbReference type="SUPFAM" id="SSF52540">
    <property type="entry name" value="P-loop containing nucleoside triphosphate hydrolases"/>
    <property type="match status" value="1"/>
</dbReference>
<reference evidence="10" key="2">
    <citation type="journal article" date="2021" name="PeerJ">
        <title>Extensive microbial diversity within the chicken gut microbiome revealed by metagenomics and culture.</title>
        <authorList>
            <person name="Gilroy R."/>
            <person name="Ravi A."/>
            <person name="Getino M."/>
            <person name="Pursley I."/>
            <person name="Horton D.L."/>
            <person name="Alikhan N.F."/>
            <person name="Baker D."/>
            <person name="Gharbi K."/>
            <person name="Hall N."/>
            <person name="Watson M."/>
            <person name="Adriaenssens E.M."/>
            <person name="Foster-Nyarko E."/>
            <person name="Jarju S."/>
            <person name="Secka A."/>
            <person name="Antonio M."/>
            <person name="Oren A."/>
            <person name="Chaudhuri R.R."/>
            <person name="La Ragione R."/>
            <person name="Hildebrand F."/>
            <person name="Pallen M.J."/>
        </authorList>
    </citation>
    <scope>NUCLEOTIDE SEQUENCE</scope>
    <source>
        <strain evidence="10">11300</strain>
    </source>
</reference>
<evidence type="ECO:0000259" key="9">
    <source>
        <dbReference type="Pfam" id="PF02224"/>
    </source>
</evidence>
<comment type="catalytic activity">
    <reaction evidence="7 8">
        <text>CMP + ATP = CDP + ADP</text>
        <dbReference type="Rhea" id="RHEA:11600"/>
        <dbReference type="ChEBI" id="CHEBI:30616"/>
        <dbReference type="ChEBI" id="CHEBI:58069"/>
        <dbReference type="ChEBI" id="CHEBI:60377"/>
        <dbReference type="ChEBI" id="CHEBI:456216"/>
        <dbReference type="EC" id="2.7.4.25"/>
    </reaction>
</comment>
<evidence type="ECO:0000256" key="4">
    <source>
        <dbReference type="ARBA" id="ARBA00022777"/>
    </source>
</evidence>
<evidence type="ECO:0000256" key="3">
    <source>
        <dbReference type="ARBA" id="ARBA00022741"/>
    </source>
</evidence>
<evidence type="ECO:0000313" key="10">
    <source>
        <dbReference type="EMBL" id="HIU28429.1"/>
    </source>
</evidence>
<gene>
    <name evidence="8" type="primary">cmk</name>
    <name evidence="10" type="ORF">IAD16_08625</name>
</gene>
<dbReference type="HAMAP" id="MF_00238">
    <property type="entry name" value="Cytidyl_kinase_type1"/>
    <property type="match status" value="1"/>
</dbReference>
<sequence length="221" mass="24740">MEDFFQIAIDGPGGAGKSTVAKKVAAELGIEYIDTGAMYRAFGLKLLREKMPIEDKPALRSLLENTHIDFRNGAVTLDGEDVSGLIRTPEVSMAASACSAIAFVREKMVQSQQQMGRSKSVIMDGRDICEVVFPNARYKYFITASPEERAQRRYKELMAKGQETTYEQVLCDIEERDRNDSTRKASPMKKADDAELLDTTGMTIDEVVLHICDRVRQDMGR</sequence>
<dbReference type="GO" id="GO:0005737">
    <property type="term" value="C:cytoplasm"/>
    <property type="evidence" value="ECO:0007669"/>
    <property type="project" value="UniProtKB-SubCell"/>
</dbReference>
<name>A0A9D1I5A5_9FIRM</name>
<evidence type="ECO:0000256" key="6">
    <source>
        <dbReference type="ARBA" id="ARBA00047615"/>
    </source>
</evidence>
<keyword evidence="3 8" id="KW-0547">Nucleotide-binding</keyword>
<dbReference type="InterPro" id="IPR003136">
    <property type="entry name" value="Cytidylate_kin"/>
</dbReference>
<evidence type="ECO:0000256" key="2">
    <source>
        <dbReference type="ARBA" id="ARBA00022679"/>
    </source>
</evidence>
<dbReference type="GO" id="GO:0036431">
    <property type="term" value="F:dCMP kinase activity"/>
    <property type="evidence" value="ECO:0007669"/>
    <property type="project" value="InterPro"/>
</dbReference>
<proteinExistence type="inferred from homology"/>
<dbReference type="CDD" id="cd02020">
    <property type="entry name" value="CMPK"/>
    <property type="match status" value="1"/>
</dbReference>
<feature type="domain" description="Cytidylate kinase" evidence="9">
    <location>
        <begin position="7"/>
        <end position="216"/>
    </location>
</feature>
<dbReference type="EMBL" id="DVMO01000133">
    <property type="protein sequence ID" value="HIU28429.1"/>
    <property type="molecule type" value="Genomic_DNA"/>
</dbReference>